<proteinExistence type="predicted"/>
<dbReference type="AlphaFoldDB" id="A0A9D7SJT8"/>
<evidence type="ECO:0000313" key="2">
    <source>
        <dbReference type="Proteomes" id="UP000886657"/>
    </source>
</evidence>
<reference evidence="1" key="1">
    <citation type="submission" date="2020-10" db="EMBL/GenBank/DDBJ databases">
        <title>Connecting structure to function with the recovery of over 1000 high-quality activated sludge metagenome-assembled genomes encoding full-length rRNA genes using long-read sequencing.</title>
        <authorList>
            <person name="Singleton C.M."/>
            <person name="Petriglieri F."/>
            <person name="Kristensen J.M."/>
            <person name="Kirkegaard R.H."/>
            <person name="Michaelsen T.Y."/>
            <person name="Andersen M.H."/>
            <person name="Karst S.M."/>
            <person name="Dueholm M.S."/>
            <person name="Nielsen P.H."/>
            <person name="Albertsen M."/>
        </authorList>
    </citation>
    <scope>NUCLEOTIDE SEQUENCE</scope>
    <source>
        <strain evidence="1">Skiv_18-Q3-R9-52_MAXAC.067</strain>
    </source>
</reference>
<name>A0A9D7SJT8_9BACT</name>
<evidence type="ECO:0000313" key="1">
    <source>
        <dbReference type="EMBL" id="MBK9797742.1"/>
    </source>
</evidence>
<dbReference type="EMBL" id="JADKIO010000011">
    <property type="protein sequence ID" value="MBK9797742.1"/>
    <property type="molecule type" value="Genomic_DNA"/>
</dbReference>
<accession>A0A9D7SJT8</accession>
<sequence length="203" mass="21414">MALFSKWRSLGQLVSTLLVALLLSCGGGGGNPPPPEGNLRVFNDGNLTLRHLYVTPSTSSSWGVDQLAPSFLLPGESITLTRLYPGSYDVQARFSDGSWDQVYDVRIQDQVTTILSMLNTGNGAVAVFNNSGFTLNGIYLTPSISTTWGPNQADLPLLTGQTLTLTGVAPGTYDLRVVFSGGSSLDTRGISVIAGATSTIQVN</sequence>
<dbReference type="Proteomes" id="UP000886657">
    <property type="component" value="Unassembled WGS sequence"/>
</dbReference>
<dbReference type="PROSITE" id="PS51257">
    <property type="entry name" value="PROKAR_LIPOPROTEIN"/>
    <property type="match status" value="1"/>
</dbReference>
<protein>
    <submittedName>
        <fullName evidence="1">Uncharacterized protein</fullName>
    </submittedName>
</protein>
<organism evidence="1 2">
    <name type="scientific">Candidatus Geothrix skivensis</name>
    <dbReference type="NCBI Taxonomy" id="2954439"/>
    <lineage>
        <taxon>Bacteria</taxon>
        <taxon>Pseudomonadati</taxon>
        <taxon>Acidobacteriota</taxon>
        <taxon>Holophagae</taxon>
        <taxon>Holophagales</taxon>
        <taxon>Holophagaceae</taxon>
        <taxon>Geothrix</taxon>
    </lineage>
</organism>
<comment type="caution">
    <text evidence="1">The sequence shown here is derived from an EMBL/GenBank/DDBJ whole genome shotgun (WGS) entry which is preliminary data.</text>
</comment>
<gene>
    <name evidence="1" type="ORF">IPP58_14880</name>
</gene>